<protein>
    <recommendedName>
        <fullName evidence="10">Mannosyltransferase</fullName>
        <ecNumber evidence="10">2.4.1.-</ecNumber>
    </recommendedName>
</protein>
<keyword evidence="5" id="KW-0808">Transferase</keyword>
<evidence type="ECO:0000256" key="10">
    <source>
        <dbReference type="RuleBase" id="RU363075"/>
    </source>
</evidence>
<evidence type="ECO:0000256" key="7">
    <source>
        <dbReference type="ARBA" id="ARBA00022824"/>
    </source>
</evidence>
<keyword evidence="12" id="KW-1185">Reference proteome</keyword>
<comment type="similarity">
    <text evidence="3 10">Belongs to the glycosyltransferase 22 family.</text>
</comment>
<dbReference type="EC" id="2.4.1.-" evidence="10"/>
<dbReference type="GO" id="GO:0005789">
    <property type="term" value="C:endoplasmic reticulum membrane"/>
    <property type="evidence" value="ECO:0007669"/>
    <property type="project" value="UniProtKB-SubCell"/>
</dbReference>
<feature type="transmembrane region" description="Helical" evidence="10">
    <location>
        <begin position="64"/>
        <end position="82"/>
    </location>
</feature>
<evidence type="ECO:0000313" key="11">
    <source>
        <dbReference type="EMBL" id="PJF19083.1"/>
    </source>
</evidence>
<keyword evidence="7 10" id="KW-0256">Endoplasmic reticulum</keyword>
<gene>
    <name evidence="11" type="ORF">PSACC_01105</name>
</gene>
<feature type="transmembrane region" description="Helical" evidence="10">
    <location>
        <begin position="283"/>
        <end position="300"/>
    </location>
</feature>
<dbReference type="GO" id="GO:0000026">
    <property type="term" value="F:alpha-1,2-mannosyltransferase activity"/>
    <property type="evidence" value="ECO:0007669"/>
    <property type="project" value="TreeGrafter"/>
</dbReference>
<comment type="pathway">
    <text evidence="2">Protein modification; protein glycosylation.</text>
</comment>
<feature type="transmembrane region" description="Helical" evidence="10">
    <location>
        <begin position="124"/>
        <end position="147"/>
    </location>
</feature>
<feature type="transmembrane region" description="Helical" evidence="10">
    <location>
        <begin position="168"/>
        <end position="191"/>
    </location>
</feature>
<evidence type="ECO:0000256" key="9">
    <source>
        <dbReference type="ARBA" id="ARBA00023136"/>
    </source>
</evidence>
<dbReference type="PANTHER" id="PTHR22760">
    <property type="entry name" value="GLYCOSYLTRANSFERASE"/>
    <property type="match status" value="1"/>
</dbReference>
<keyword evidence="4 10" id="KW-0328">Glycosyltransferase</keyword>
<dbReference type="UniPathway" id="UPA00378"/>
<dbReference type="AlphaFoldDB" id="A0A2H9TMV2"/>
<evidence type="ECO:0000256" key="2">
    <source>
        <dbReference type="ARBA" id="ARBA00004922"/>
    </source>
</evidence>
<dbReference type="PANTHER" id="PTHR22760:SF2">
    <property type="entry name" value="ALPHA-1,2-MANNOSYLTRANSFERASE ALG9"/>
    <property type="match status" value="1"/>
</dbReference>
<evidence type="ECO:0000256" key="6">
    <source>
        <dbReference type="ARBA" id="ARBA00022692"/>
    </source>
</evidence>
<dbReference type="GO" id="GO:0006487">
    <property type="term" value="P:protein N-linked glycosylation"/>
    <property type="evidence" value="ECO:0007669"/>
    <property type="project" value="TreeGrafter"/>
</dbReference>
<accession>A0A2H9TMV2</accession>
<evidence type="ECO:0000256" key="5">
    <source>
        <dbReference type="ARBA" id="ARBA00022679"/>
    </source>
</evidence>
<reference evidence="11 12" key="1">
    <citation type="submission" date="2016-10" db="EMBL/GenBank/DDBJ databases">
        <title>The genome of Paramicrosporidium saccamoebae is the missing link in understanding Cryptomycota and Microsporidia evolution.</title>
        <authorList>
            <person name="Quandt C.A."/>
            <person name="Beaudet D."/>
            <person name="Corsaro D."/>
            <person name="Michel R."/>
            <person name="Corradi N."/>
            <person name="James T."/>
        </authorList>
    </citation>
    <scope>NUCLEOTIDE SEQUENCE [LARGE SCALE GENOMIC DNA]</scope>
    <source>
        <strain evidence="11 12">KSL3</strain>
    </source>
</reference>
<keyword evidence="8 10" id="KW-1133">Transmembrane helix</keyword>
<sequence length="509" mass="57631">MVVVKKAPVEWCSWQLLFFVVSTSLGFAWNAVVTDCDETFGYWEPLHNLVYGHGLQTWEYSPQFALRPYIFLVPFSLLARLLRWMSKRAVYRSIRLILSLMTVTCQYQWCSAVATAWGKSVAGLSFLLLAVTPGMVQASSALLPNSLSMNLMTLLWTQYLQGADNRAVFLAMVIAVFGWPYALLAAIVPLVTTMRTEITAKNGATMRTSDLSMAKWIEVLSRRWFIATVFGICYLVLPSILIDRIYYGRWTMANMNALIYNLFSRGGSHLFGVESRWFLLKNLLLNFNFVAPLSLLAVLVRQKDGVRAMWLTLVGCVSIFSIPAHKEERFLYPIYPILVVLASVALCSFVGNRTRRILIIAILLLCGCRNVAVIRNHRAPEQIFSKIPSHSKGLLCMADAWHLFPSHFHLSNSLRVGFVENRFKGILPRYFDKNANFNDMNEGTSEQFVDPARCDYLVLTETEAVEIGLAFSSPIVCAEMVTSGGPARWLYVPFLQPTRQTMCLLKYPK</sequence>
<evidence type="ECO:0000313" key="12">
    <source>
        <dbReference type="Proteomes" id="UP000240830"/>
    </source>
</evidence>
<dbReference type="InterPro" id="IPR005599">
    <property type="entry name" value="GPI_mannosylTrfase"/>
</dbReference>
<keyword evidence="6 10" id="KW-0812">Transmembrane</keyword>
<evidence type="ECO:0000256" key="4">
    <source>
        <dbReference type="ARBA" id="ARBA00022676"/>
    </source>
</evidence>
<dbReference type="EMBL" id="MTSL01000081">
    <property type="protein sequence ID" value="PJF19083.1"/>
    <property type="molecule type" value="Genomic_DNA"/>
</dbReference>
<dbReference type="Proteomes" id="UP000240830">
    <property type="component" value="Unassembled WGS sequence"/>
</dbReference>
<dbReference type="Pfam" id="PF03901">
    <property type="entry name" value="Glyco_transf_22"/>
    <property type="match status" value="1"/>
</dbReference>
<keyword evidence="9 10" id="KW-0472">Membrane</keyword>
<dbReference type="OrthoDB" id="497541at2759"/>
<feature type="transmembrane region" description="Helical" evidence="10">
    <location>
        <begin position="224"/>
        <end position="242"/>
    </location>
</feature>
<feature type="transmembrane region" description="Helical" evidence="10">
    <location>
        <begin position="330"/>
        <end position="351"/>
    </location>
</feature>
<feature type="transmembrane region" description="Helical" evidence="10">
    <location>
        <begin position="306"/>
        <end position="323"/>
    </location>
</feature>
<comment type="subcellular location">
    <subcellularLocation>
        <location evidence="1 10">Endoplasmic reticulum membrane</location>
        <topology evidence="1 10">Multi-pass membrane protein</topology>
    </subcellularLocation>
</comment>
<organism evidence="11 12">
    <name type="scientific">Paramicrosporidium saccamoebae</name>
    <dbReference type="NCBI Taxonomy" id="1246581"/>
    <lineage>
        <taxon>Eukaryota</taxon>
        <taxon>Fungi</taxon>
        <taxon>Fungi incertae sedis</taxon>
        <taxon>Cryptomycota</taxon>
        <taxon>Cryptomycota incertae sedis</taxon>
        <taxon>Paramicrosporidium</taxon>
    </lineage>
</organism>
<evidence type="ECO:0000256" key="8">
    <source>
        <dbReference type="ARBA" id="ARBA00022989"/>
    </source>
</evidence>
<feature type="transmembrane region" description="Helical" evidence="10">
    <location>
        <begin position="357"/>
        <end position="374"/>
    </location>
</feature>
<evidence type="ECO:0000256" key="1">
    <source>
        <dbReference type="ARBA" id="ARBA00004477"/>
    </source>
</evidence>
<name>A0A2H9TMV2_9FUNG</name>
<dbReference type="STRING" id="1246581.A0A2H9TMV2"/>
<evidence type="ECO:0000256" key="3">
    <source>
        <dbReference type="ARBA" id="ARBA00007063"/>
    </source>
</evidence>
<comment type="caution">
    <text evidence="11">The sequence shown here is derived from an EMBL/GenBank/DDBJ whole genome shotgun (WGS) entry which is preliminary data.</text>
</comment>
<feature type="transmembrane region" description="Helical" evidence="10">
    <location>
        <begin position="12"/>
        <end position="32"/>
    </location>
</feature>
<proteinExistence type="inferred from homology"/>